<evidence type="ECO:0000313" key="6">
    <source>
        <dbReference type="Proteomes" id="UP000242432"/>
    </source>
</evidence>
<keyword evidence="6" id="KW-1185">Reference proteome</keyword>
<dbReference type="GO" id="GO:0042956">
    <property type="term" value="P:maltodextrin transmembrane transport"/>
    <property type="evidence" value="ECO:0007669"/>
    <property type="project" value="TreeGrafter"/>
</dbReference>
<name>A0A1T4VBE7_9GAMM</name>
<evidence type="ECO:0000313" key="5">
    <source>
        <dbReference type="EMBL" id="SKA62218.1"/>
    </source>
</evidence>
<dbReference type="SUPFAM" id="SSF53850">
    <property type="entry name" value="Periplasmic binding protein-like II"/>
    <property type="match status" value="1"/>
</dbReference>
<evidence type="ECO:0000256" key="4">
    <source>
        <dbReference type="SAM" id="SignalP"/>
    </source>
</evidence>
<evidence type="ECO:0000256" key="1">
    <source>
        <dbReference type="ARBA" id="ARBA00008520"/>
    </source>
</evidence>
<comment type="similarity">
    <text evidence="1">Belongs to the bacterial solute-binding protein 1 family.</text>
</comment>
<dbReference type="EMBL" id="FUXX01000017">
    <property type="protein sequence ID" value="SKA62218.1"/>
    <property type="molecule type" value="Genomic_DNA"/>
</dbReference>
<gene>
    <name evidence="5" type="ORF">SAMN02745213_01222</name>
</gene>
<dbReference type="Pfam" id="PF13416">
    <property type="entry name" value="SBP_bac_8"/>
    <property type="match status" value="1"/>
</dbReference>
<dbReference type="GO" id="GO:0015768">
    <property type="term" value="P:maltose transport"/>
    <property type="evidence" value="ECO:0007669"/>
    <property type="project" value="TreeGrafter"/>
</dbReference>
<keyword evidence="2" id="KW-0813">Transport</keyword>
<dbReference type="RefSeq" id="WP_078928708.1">
    <property type="nucleotide sequence ID" value="NZ_FUXX01000017.1"/>
</dbReference>
<dbReference type="Gene3D" id="3.40.190.10">
    <property type="entry name" value="Periplasmic binding protein-like II"/>
    <property type="match status" value="2"/>
</dbReference>
<evidence type="ECO:0000256" key="3">
    <source>
        <dbReference type="ARBA" id="ARBA00022729"/>
    </source>
</evidence>
<feature type="chain" id="PRO_5012052332" evidence="4">
    <location>
        <begin position="23"/>
        <end position="403"/>
    </location>
</feature>
<dbReference type="AlphaFoldDB" id="A0A1T4VBE7"/>
<dbReference type="PANTHER" id="PTHR30061:SF50">
    <property type="entry name" value="MALTOSE_MALTODEXTRIN-BINDING PERIPLASMIC PROTEIN"/>
    <property type="match status" value="1"/>
</dbReference>
<reference evidence="6" key="1">
    <citation type="submission" date="2017-02" db="EMBL/GenBank/DDBJ databases">
        <authorList>
            <person name="Varghese N."/>
            <person name="Submissions S."/>
        </authorList>
    </citation>
    <scope>NUCLEOTIDE SEQUENCE [LARGE SCALE GENOMIC DNA]</scope>
    <source>
        <strain evidence="6">DSM 3072</strain>
    </source>
</reference>
<keyword evidence="3 4" id="KW-0732">Signal</keyword>
<organism evidence="5 6">
    <name type="scientific">Succinivibrio dextrinosolvens DSM 3072</name>
    <dbReference type="NCBI Taxonomy" id="1123324"/>
    <lineage>
        <taxon>Bacteria</taxon>
        <taxon>Pseudomonadati</taxon>
        <taxon>Pseudomonadota</taxon>
        <taxon>Gammaproteobacteria</taxon>
        <taxon>Aeromonadales</taxon>
        <taxon>Succinivibrionaceae</taxon>
        <taxon>Succinivibrio</taxon>
    </lineage>
</organism>
<dbReference type="GO" id="GO:0055052">
    <property type="term" value="C:ATP-binding cassette (ABC) transporter complex, substrate-binding subunit-containing"/>
    <property type="evidence" value="ECO:0007669"/>
    <property type="project" value="TreeGrafter"/>
</dbReference>
<feature type="signal peptide" evidence="4">
    <location>
        <begin position="1"/>
        <end position="22"/>
    </location>
</feature>
<proteinExistence type="inferred from homology"/>
<dbReference type="InterPro" id="IPR006059">
    <property type="entry name" value="SBP"/>
</dbReference>
<accession>A0A1T4VBE7</accession>
<dbReference type="Proteomes" id="UP000242432">
    <property type="component" value="Unassembled WGS sequence"/>
</dbReference>
<dbReference type="PANTHER" id="PTHR30061">
    <property type="entry name" value="MALTOSE-BINDING PERIPLASMIC PROTEIN"/>
    <property type="match status" value="1"/>
</dbReference>
<sequence length="403" mass="44477">MRNITKLAFSVAMIISAGMANAKTELSVWEDIQKSKGIEQAVADFEKEFDVDVKIQEMPYTTQIEKLRLDGPAGIGPDVMVIPHDQLGAAVVQNLISPLNKLNKEIYTESSLSAFTTNGNVYGAPKVVETIAMFYNKDLIKEPFENLEDYYTYSKEHTKDGNYGLLAKFDSTYYVYGAIKPYGAYVFKRNDSGDYDATDVGLSNAGAVEGMTYIKKFYKDGLFPTGIIGENGVNAIDSLFTEKKAAAVINGPWAVEPYQKAGINFGVVPLPKLPNGQPMSSFMGVKGYVVSTWSKDKELAEKFINYINQPKYAAIRFEKTMEIPPVKEVMNDPKFKENPIASAIAVQASRAEPMPSIPEMSEVWGPIDAALQLIVTDKQDVKSALEGATEHINNQIEAFRSGM</sequence>
<dbReference type="GO" id="GO:1901982">
    <property type="term" value="F:maltose binding"/>
    <property type="evidence" value="ECO:0007669"/>
    <property type="project" value="TreeGrafter"/>
</dbReference>
<evidence type="ECO:0000256" key="2">
    <source>
        <dbReference type="ARBA" id="ARBA00022448"/>
    </source>
</evidence>
<protein>
    <submittedName>
        <fullName evidence="5">Arabinogalactan oligomer / maltooligosaccharide transport system substrate-binding protein</fullName>
    </submittedName>
</protein>